<dbReference type="EMBL" id="LHPG02000009">
    <property type="protein sequence ID" value="PRW55999.1"/>
    <property type="molecule type" value="Genomic_DNA"/>
</dbReference>
<dbReference type="InterPro" id="IPR006461">
    <property type="entry name" value="PLAC_motif_containing"/>
</dbReference>
<dbReference type="Proteomes" id="UP000239899">
    <property type="component" value="Unassembled WGS sequence"/>
</dbReference>
<dbReference type="AlphaFoldDB" id="A0A2P6TPQ8"/>
<gene>
    <name evidence="1" type="ORF">C2E21_5150</name>
</gene>
<dbReference type="Pfam" id="PF04749">
    <property type="entry name" value="PLAC8"/>
    <property type="match status" value="1"/>
</dbReference>
<evidence type="ECO:0000313" key="2">
    <source>
        <dbReference type="Proteomes" id="UP000239899"/>
    </source>
</evidence>
<organism evidence="1 2">
    <name type="scientific">Chlorella sorokiniana</name>
    <name type="common">Freshwater green alga</name>
    <dbReference type="NCBI Taxonomy" id="3076"/>
    <lineage>
        <taxon>Eukaryota</taxon>
        <taxon>Viridiplantae</taxon>
        <taxon>Chlorophyta</taxon>
        <taxon>core chlorophytes</taxon>
        <taxon>Trebouxiophyceae</taxon>
        <taxon>Chlorellales</taxon>
        <taxon>Chlorellaceae</taxon>
        <taxon>Chlorella clade</taxon>
        <taxon>Chlorella</taxon>
    </lineage>
</organism>
<sequence length="139" mass="14774">MAGPPPEGGKWPTGLCGCFEDCGTCCCCYWCHMCQYGSVASDIDPKSSCCGQCCCFWLLHYCCLQGLIAGPKRAQLRAAHNLPPEPCGDCCVHTWCGPCAVAQEARIIKKYGAQPAQAAFVTAPMTAPPPEQAMYSGGQ</sequence>
<proteinExistence type="predicted"/>
<protein>
    <submittedName>
        <fullName evidence="1">Cell number regulator 7-like</fullName>
    </submittedName>
</protein>
<keyword evidence="2" id="KW-1185">Reference proteome</keyword>
<name>A0A2P6TPQ8_CHLSO</name>
<dbReference type="STRING" id="3076.A0A2P6TPQ8"/>
<accession>A0A2P6TPQ8</accession>
<comment type="caution">
    <text evidence="1">The sequence shown here is derived from an EMBL/GenBank/DDBJ whole genome shotgun (WGS) entry which is preliminary data.</text>
</comment>
<dbReference type="NCBIfam" id="TIGR01571">
    <property type="entry name" value="A_thal_Cys_rich"/>
    <property type="match status" value="1"/>
</dbReference>
<reference evidence="1 2" key="1">
    <citation type="journal article" date="2018" name="Plant J.">
        <title>Genome sequences of Chlorella sorokiniana UTEX 1602 and Micractinium conductrix SAG 241.80: implications to maltose excretion by a green alga.</title>
        <authorList>
            <person name="Arriola M.B."/>
            <person name="Velmurugan N."/>
            <person name="Zhang Y."/>
            <person name="Plunkett M.H."/>
            <person name="Hondzo H."/>
            <person name="Barney B.M."/>
        </authorList>
    </citation>
    <scope>NUCLEOTIDE SEQUENCE [LARGE SCALE GENOMIC DNA]</scope>
    <source>
        <strain evidence="2">UTEX 1602</strain>
    </source>
</reference>
<dbReference type="OrthoDB" id="546105at2759"/>
<dbReference type="PANTHER" id="PTHR15907">
    <property type="entry name" value="DUF614 FAMILY PROTEIN-RELATED"/>
    <property type="match status" value="1"/>
</dbReference>
<evidence type="ECO:0000313" key="1">
    <source>
        <dbReference type="EMBL" id="PRW55999.1"/>
    </source>
</evidence>